<keyword evidence="4" id="KW-1185">Reference proteome</keyword>
<dbReference type="PANTHER" id="PTHR36924">
    <property type="entry name" value="ANTITOXIN HIGA-1"/>
    <property type="match status" value="1"/>
</dbReference>
<dbReference type="Gene3D" id="1.10.260.40">
    <property type="entry name" value="lambda repressor-like DNA-binding domains"/>
    <property type="match status" value="1"/>
</dbReference>
<accession>A0A1I5XUJ1</accession>
<dbReference type="PROSITE" id="PS50943">
    <property type="entry name" value="HTH_CROC1"/>
    <property type="match status" value="1"/>
</dbReference>
<dbReference type="RefSeq" id="WP_074891508.1">
    <property type="nucleotide sequence ID" value="NZ_FOXO01000037.1"/>
</dbReference>
<dbReference type="InterPro" id="IPR010982">
    <property type="entry name" value="Lambda_DNA-bd_dom_sf"/>
</dbReference>
<dbReference type="InterPro" id="IPR013430">
    <property type="entry name" value="Toxin_antidote_HigA"/>
</dbReference>
<keyword evidence="1" id="KW-0238">DNA-binding</keyword>
<name>A0A1I5XUJ1_9FIRM</name>
<evidence type="ECO:0000313" key="4">
    <source>
        <dbReference type="Proteomes" id="UP000182624"/>
    </source>
</evidence>
<dbReference type="Pfam" id="PF01381">
    <property type="entry name" value="HTH_3"/>
    <property type="match status" value="1"/>
</dbReference>
<dbReference type="CDD" id="cd00093">
    <property type="entry name" value="HTH_XRE"/>
    <property type="match status" value="1"/>
</dbReference>
<proteinExistence type="predicted"/>
<feature type="domain" description="HTH cro/C1-type" evidence="2">
    <location>
        <begin position="13"/>
        <end position="67"/>
    </location>
</feature>
<reference evidence="4" key="1">
    <citation type="submission" date="2016-10" db="EMBL/GenBank/DDBJ databases">
        <authorList>
            <person name="Varghese N."/>
            <person name="Submissions S."/>
        </authorList>
    </citation>
    <scope>NUCLEOTIDE SEQUENCE [LARGE SCALE GENOMIC DNA]</scope>
    <source>
        <strain evidence="4">P18</strain>
    </source>
</reference>
<dbReference type="GO" id="GO:0003677">
    <property type="term" value="F:DNA binding"/>
    <property type="evidence" value="ECO:0007669"/>
    <property type="project" value="UniProtKB-KW"/>
</dbReference>
<dbReference type="InterPro" id="IPR001387">
    <property type="entry name" value="Cro/C1-type_HTH"/>
</dbReference>
<dbReference type="EMBL" id="FOXO01000037">
    <property type="protein sequence ID" value="SFQ35639.1"/>
    <property type="molecule type" value="Genomic_DNA"/>
</dbReference>
<dbReference type="Proteomes" id="UP000182624">
    <property type="component" value="Unassembled WGS sequence"/>
</dbReference>
<dbReference type="SUPFAM" id="SSF47413">
    <property type="entry name" value="lambda repressor-like DNA-binding domains"/>
    <property type="match status" value="1"/>
</dbReference>
<dbReference type="SMART" id="SM00530">
    <property type="entry name" value="HTH_XRE"/>
    <property type="match status" value="1"/>
</dbReference>
<sequence length="98" mass="10941">MTRRPTHPGNVFLEDVMKPLNLTVTDAARMLGVSRKALSEFVNEKASLSPEMAIRISKATNTSPESWMNMQQKLTLWTAQQNEPSNVIPFPLDAVKEG</sequence>
<dbReference type="PANTHER" id="PTHR36924:SF1">
    <property type="entry name" value="ANTITOXIN HIGA-1"/>
    <property type="match status" value="1"/>
</dbReference>
<dbReference type="AlphaFoldDB" id="A0A1I5XUJ1"/>
<dbReference type="NCBIfam" id="TIGR02607">
    <property type="entry name" value="antidote_HigA"/>
    <property type="match status" value="1"/>
</dbReference>
<evidence type="ECO:0000259" key="2">
    <source>
        <dbReference type="PROSITE" id="PS50943"/>
    </source>
</evidence>
<evidence type="ECO:0000313" key="3">
    <source>
        <dbReference type="EMBL" id="SFQ35639.1"/>
    </source>
</evidence>
<gene>
    <name evidence="3" type="ORF">SAMN04487928_13741</name>
</gene>
<protein>
    <submittedName>
        <fullName evidence="3">Addiction module antidote protein, HigA family</fullName>
    </submittedName>
</protein>
<evidence type="ECO:0000256" key="1">
    <source>
        <dbReference type="ARBA" id="ARBA00023125"/>
    </source>
</evidence>
<organism evidence="3 4">
    <name type="scientific">Butyrivibrio proteoclasticus</name>
    <dbReference type="NCBI Taxonomy" id="43305"/>
    <lineage>
        <taxon>Bacteria</taxon>
        <taxon>Bacillati</taxon>
        <taxon>Bacillota</taxon>
        <taxon>Clostridia</taxon>
        <taxon>Lachnospirales</taxon>
        <taxon>Lachnospiraceae</taxon>
        <taxon>Butyrivibrio</taxon>
    </lineage>
</organism>
<dbReference type="OrthoDB" id="3174593at2"/>